<evidence type="ECO:0000256" key="12">
    <source>
        <dbReference type="SAM" id="SignalP"/>
    </source>
</evidence>
<evidence type="ECO:0000256" key="5">
    <source>
        <dbReference type="ARBA" id="ARBA00012027"/>
    </source>
</evidence>
<dbReference type="SUPFAM" id="SSF56024">
    <property type="entry name" value="Phospholipase D/nuclease"/>
    <property type="match status" value="1"/>
</dbReference>
<dbReference type="GO" id="GO:0006793">
    <property type="term" value="P:phosphorus metabolic process"/>
    <property type="evidence" value="ECO:0007669"/>
    <property type="project" value="UniProtKB-ARBA"/>
</dbReference>
<dbReference type="EMBL" id="WNKS01000004">
    <property type="protein sequence ID" value="MTV30794.1"/>
    <property type="molecule type" value="Genomic_DNA"/>
</dbReference>
<dbReference type="OrthoDB" id="9814092at2"/>
<evidence type="ECO:0000256" key="6">
    <source>
        <dbReference type="ARBA" id="ARBA00018392"/>
    </source>
</evidence>
<dbReference type="GO" id="GO:0016891">
    <property type="term" value="F:RNA endonuclease activity producing 5'-phosphomonoesters, hydrolytic mechanism"/>
    <property type="evidence" value="ECO:0007669"/>
    <property type="project" value="TreeGrafter"/>
</dbReference>
<keyword evidence="7" id="KW-0964">Secreted</keyword>
<gene>
    <name evidence="14" type="ORF">GJ654_07280</name>
</gene>
<dbReference type="InterPro" id="IPR025202">
    <property type="entry name" value="PLD-like_dom"/>
</dbReference>
<dbReference type="Pfam" id="PF13091">
    <property type="entry name" value="PLDc_2"/>
    <property type="match status" value="1"/>
</dbReference>
<evidence type="ECO:0000256" key="2">
    <source>
        <dbReference type="ARBA" id="ARBA00003145"/>
    </source>
</evidence>
<evidence type="ECO:0000256" key="7">
    <source>
        <dbReference type="ARBA" id="ARBA00022525"/>
    </source>
</evidence>
<keyword evidence="9" id="KW-0442">Lipid degradation</keyword>
<keyword evidence="12" id="KW-0732">Signal</keyword>
<evidence type="ECO:0000313" key="14">
    <source>
        <dbReference type="EMBL" id="MTV30794.1"/>
    </source>
</evidence>
<dbReference type="GO" id="GO:0016042">
    <property type="term" value="P:lipid catabolic process"/>
    <property type="evidence" value="ECO:0007669"/>
    <property type="project" value="UniProtKB-KW"/>
</dbReference>
<proteinExistence type="inferred from homology"/>
<feature type="domain" description="PLD phosphodiesterase" evidence="13">
    <location>
        <begin position="120"/>
        <end position="147"/>
    </location>
</feature>
<evidence type="ECO:0000256" key="10">
    <source>
        <dbReference type="ARBA" id="ARBA00023098"/>
    </source>
</evidence>
<evidence type="ECO:0000256" key="8">
    <source>
        <dbReference type="ARBA" id="ARBA00022801"/>
    </source>
</evidence>
<feature type="signal peptide" evidence="12">
    <location>
        <begin position="1"/>
        <end position="17"/>
    </location>
</feature>
<dbReference type="PROSITE" id="PS50035">
    <property type="entry name" value="PLD"/>
    <property type="match status" value="1"/>
</dbReference>
<dbReference type="AlphaFoldDB" id="A0A6N8DPS7"/>
<keyword evidence="8" id="KW-0378">Hydrolase</keyword>
<dbReference type="EC" id="3.1.4.4" evidence="5"/>
<dbReference type="InterPro" id="IPR051406">
    <property type="entry name" value="PLD_domain"/>
</dbReference>
<comment type="similarity">
    <text evidence="4">Belongs to the phospholipase D family.</text>
</comment>
<comment type="subcellular location">
    <subcellularLocation>
        <location evidence="3">Secreted</location>
    </subcellularLocation>
</comment>
<accession>A0A6N8DPS7</accession>
<evidence type="ECO:0000259" key="13">
    <source>
        <dbReference type="PROSITE" id="PS50035"/>
    </source>
</evidence>
<dbReference type="Proteomes" id="UP000439113">
    <property type="component" value="Unassembled WGS sequence"/>
</dbReference>
<dbReference type="RefSeq" id="WP_155445468.1">
    <property type="nucleotide sequence ID" value="NZ_JAOQNR010000005.1"/>
</dbReference>
<evidence type="ECO:0000256" key="3">
    <source>
        <dbReference type="ARBA" id="ARBA00004613"/>
    </source>
</evidence>
<comment type="function">
    <text evidence="2">Could be a virulence factor.</text>
</comment>
<dbReference type="CDD" id="cd09116">
    <property type="entry name" value="PLDc_Nuc_like"/>
    <property type="match status" value="1"/>
</dbReference>
<dbReference type="InterPro" id="IPR001736">
    <property type="entry name" value="PLipase_D/transphosphatidylase"/>
</dbReference>
<evidence type="ECO:0000256" key="4">
    <source>
        <dbReference type="ARBA" id="ARBA00008664"/>
    </source>
</evidence>
<dbReference type="PANTHER" id="PTHR43856:SF1">
    <property type="entry name" value="MITOCHONDRIAL CARDIOLIPIN HYDROLASE"/>
    <property type="match status" value="1"/>
</dbReference>
<dbReference type="Gene3D" id="3.30.870.10">
    <property type="entry name" value="Endonuclease Chain A"/>
    <property type="match status" value="1"/>
</dbReference>
<evidence type="ECO:0000256" key="11">
    <source>
        <dbReference type="ARBA" id="ARBA00029594"/>
    </source>
</evidence>
<comment type="caution">
    <text evidence="14">The sequence shown here is derived from an EMBL/GenBank/DDBJ whole genome shotgun (WGS) entry which is preliminary data.</text>
</comment>
<comment type="catalytic activity">
    <reaction evidence="1">
        <text>a 1,2-diacyl-sn-glycero-3-phosphocholine + H2O = a 1,2-diacyl-sn-glycero-3-phosphate + choline + H(+)</text>
        <dbReference type="Rhea" id="RHEA:14445"/>
        <dbReference type="ChEBI" id="CHEBI:15354"/>
        <dbReference type="ChEBI" id="CHEBI:15377"/>
        <dbReference type="ChEBI" id="CHEBI:15378"/>
        <dbReference type="ChEBI" id="CHEBI:57643"/>
        <dbReference type="ChEBI" id="CHEBI:58608"/>
        <dbReference type="EC" id="3.1.4.4"/>
    </reaction>
</comment>
<sequence length="185" mass="20808">MRWTFFLLTGAMLVALAAAKPFLRQNSPVTAPVRIAYGPGHGFEAIDLDLIGRAKDRIDMAAYVLSDQRIIEALSAAAERGVKIRLYLDPEQFRRIAGANVNMLALVNQPNVSARIKAEQNDMMHLKSFAVDGRWLRTGSANFSWAGERRQDNDILVIDSPEATRDFLRNFDMIWARRDNSEASQ</sequence>
<feature type="chain" id="PRO_5027089623" description="Phospholipase D" evidence="12">
    <location>
        <begin position="18"/>
        <end position="185"/>
    </location>
</feature>
<reference evidence="14 15" key="1">
    <citation type="submission" date="2019-11" db="EMBL/GenBank/DDBJ databases">
        <title>Whole-genome sequence of a Rhodoblastus acidophilus DSM 142.</title>
        <authorList>
            <person name="Kyndt J.A."/>
            <person name="Meyer T.E."/>
        </authorList>
    </citation>
    <scope>NUCLEOTIDE SEQUENCE [LARGE SCALE GENOMIC DNA]</scope>
    <source>
        <strain evidence="14 15">DSM 142</strain>
    </source>
</reference>
<name>A0A6N8DPS7_RHOAC</name>
<evidence type="ECO:0000313" key="15">
    <source>
        <dbReference type="Proteomes" id="UP000439113"/>
    </source>
</evidence>
<evidence type="ECO:0000256" key="1">
    <source>
        <dbReference type="ARBA" id="ARBA00000798"/>
    </source>
</evidence>
<dbReference type="PANTHER" id="PTHR43856">
    <property type="entry name" value="CARDIOLIPIN HYDROLASE"/>
    <property type="match status" value="1"/>
</dbReference>
<protein>
    <recommendedName>
        <fullName evidence="6">Phospholipase D</fullName>
        <ecNumber evidence="5">3.1.4.4</ecNumber>
    </recommendedName>
    <alternativeName>
        <fullName evidence="11">Choline phosphatase</fullName>
    </alternativeName>
</protein>
<dbReference type="GO" id="GO:0004630">
    <property type="term" value="F:phospholipase D activity"/>
    <property type="evidence" value="ECO:0007669"/>
    <property type="project" value="UniProtKB-EC"/>
</dbReference>
<keyword evidence="10" id="KW-0443">Lipid metabolism</keyword>
<organism evidence="14 15">
    <name type="scientific">Rhodoblastus acidophilus</name>
    <name type="common">Rhodopseudomonas acidophila</name>
    <dbReference type="NCBI Taxonomy" id="1074"/>
    <lineage>
        <taxon>Bacteria</taxon>
        <taxon>Pseudomonadati</taxon>
        <taxon>Pseudomonadota</taxon>
        <taxon>Alphaproteobacteria</taxon>
        <taxon>Hyphomicrobiales</taxon>
        <taxon>Rhodoblastaceae</taxon>
        <taxon>Rhodoblastus</taxon>
    </lineage>
</organism>
<dbReference type="GO" id="GO:0005576">
    <property type="term" value="C:extracellular region"/>
    <property type="evidence" value="ECO:0007669"/>
    <property type="project" value="UniProtKB-SubCell"/>
</dbReference>
<evidence type="ECO:0000256" key="9">
    <source>
        <dbReference type="ARBA" id="ARBA00022963"/>
    </source>
</evidence>